<evidence type="ECO:0000313" key="8">
    <source>
        <dbReference type="Proteomes" id="UP000035154"/>
    </source>
</evidence>
<evidence type="ECO:0000256" key="1">
    <source>
        <dbReference type="ARBA" id="ARBA00004141"/>
    </source>
</evidence>
<dbReference type="RefSeq" id="WP_046998392.1">
    <property type="nucleotide sequence ID" value="NZ_JAIW01000047.1"/>
</dbReference>
<feature type="transmembrane region" description="Helical" evidence="5">
    <location>
        <begin position="302"/>
        <end position="323"/>
    </location>
</feature>
<dbReference type="EMBL" id="JAIW01000047">
    <property type="protein sequence ID" value="KLE09336.1"/>
    <property type="molecule type" value="Genomic_DNA"/>
</dbReference>
<dbReference type="InterPro" id="IPR001958">
    <property type="entry name" value="Tet-R_TetA/multi-R_MdtG-like"/>
</dbReference>
<reference evidence="7 8" key="1">
    <citation type="submission" date="2014-01" db="EMBL/GenBank/DDBJ databases">
        <title>Development of a Comparative Genomic Fingerprinting Assay for High Resolution Genotyping of Arcobacter butzleri.</title>
        <authorList>
            <person name="Webb A.L."/>
            <person name="Inglis G.D."/>
            <person name="Kruczkiewicz P."/>
            <person name="Selinger L.B."/>
            <person name="Taboada E.N."/>
        </authorList>
    </citation>
    <scope>NUCLEOTIDE SEQUENCE [LARGE SCALE GENOMIC DNA]</scope>
    <source>
        <strain evidence="7 8">L355</strain>
    </source>
</reference>
<sequence>MKEIKPLMVITILCVSSMMAFLAVVGPIVRKLGLQEWHAGVMVALAGIAWIFLSRFWGKKSDIYGRKNILLLAIFGFFISYLLLAIFVNYAVITPPLVIISLLVLVATRLLIGVFYSAVPPVSNALIADKVEAQKRTSYMASLGASNGLGMILGPVLGGALASFGLAIPLYAAAVLPLIAVFMVFFFLEKDKKIQKTKDTPLHFFDKRLRLPMIASFITMFSIVTSQVCLGFFILDKFQMNEIDTAKTTGYILAIIGVVFIATQIVVSKLKNVKSISWLILGSIFATIGYFLISLISSKIELTLAFCIGTIGLGMIMPAFMAITSNSVNSNEQGVAAGTVSSAQGFGIIIGPLLSTVLYKISPEFPFLFASLIFAILVIISLSYKKRGILC</sequence>
<organism evidence="7 8">
    <name type="scientific">Aliarcobacter butzleri L355</name>
    <dbReference type="NCBI Taxonomy" id="1447263"/>
    <lineage>
        <taxon>Bacteria</taxon>
        <taxon>Pseudomonadati</taxon>
        <taxon>Campylobacterota</taxon>
        <taxon>Epsilonproteobacteria</taxon>
        <taxon>Campylobacterales</taxon>
        <taxon>Arcobacteraceae</taxon>
        <taxon>Aliarcobacter</taxon>
    </lineage>
</organism>
<dbReference type="CDD" id="cd17330">
    <property type="entry name" value="MFS_SLC46_TetA_like"/>
    <property type="match status" value="1"/>
</dbReference>
<evidence type="ECO:0000256" key="4">
    <source>
        <dbReference type="ARBA" id="ARBA00023136"/>
    </source>
</evidence>
<feature type="transmembrane region" description="Helical" evidence="5">
    <location>
        <begin position="69"/>
        <end position="92"/>
    </location>
</feature>
<feature type="transmembrane region" description="Helical" evidence="5">
    <location>
        <begin position="276"/>
        <end position="296"/>
    </location>
</feature>
<evidence type="ECO:0000259" key="6">
    <source>
        <dbReference type="PROSITE" id="PS50850"/>
    </source>
</evidence>
<accession>A0A0G9KSA3</accession>
<keyword evidence="3 5" id="KW-1133">Transmembrane helix</keyword>
<dbReference type="PANTHER" id="PTHR23546:SF1">
    <property type="entry name" value="MEMBRANE PROTEIN"/>
    <property type="match status" value="1"/>
</dbReference>
<dbReference type="Pfam" id="PF07690">
    <property type="entry name" value="MFS_1"/>
    <property type="match status" value="1"/>
</dbReference>
<keyword evidence="2 5" id="KW-0812">Transmembrane</keyword>
<evidence type="ECO:0000256" key="5">
    <source>
        <dbReference type="SAM" id="Phobius"/>
    </source>
</evidence>
<feature type="transmembrane region" description="Helical" evidence="5">
    <location>
        <begin position="250"/>
        <end position="267"/>
    </location>
</feature>
<protein>
    <submittedName>
        <fullName evidence="7">MFS transporter</fullName>
    </submittedName>
</protein>
<evidence type="ECO:0000313" key="7">
    <source>
        <dbReference type="EMBL" id="KLE09336.1"/>
    </source>
</evidence>
<dbReference type="PROSITE" id="PS50850">
    <property type="entry name" value="MFS"/>
    <property type="match status" value="1"/>
</dbReference>
<feature type="transmembrane region" description="Helical" evidence="5">
    <location>
        <begin position="335"/>
        <end position="359"/>
    </location>
</feature>
<feature type="transmembrane region" description="Helical" evidence="5">
    <location>
        <begin position="98"/>
        <end position="119"/>
    </location>
</feature>
<dbReference type="PANTHER" id="PTHR23546">
    <property type="entry name" value="TRANSPORT PROTEIN"/>
    <property type="match status" value="1"/>
</dbReference>
<feature type="transmembrane region" description="Helical" evidence="5">
    <location>
        <begin position="209"/>
        <end position="235"/>
    </location>
</feature>
<dbReference type="InterPro" id="IPR011701">
    <property type="entry name" value="MFS"/>
</dbReference>
<name>A0A0G9KSA3_9BACT</name>
<comment type="subcellular location">
    <subcellularLocation>
        <location evidence="1">Membrane</location>
        <topology evidence="1">Multi-pass membrane protein</topology>
    </subcellularLocation>
</comment>
<evidence type="ECO:0000256" key="3">
    <source>
        <dbReference type="ARBA" id="ARBA00022989"/>
    </source>
</evidence>
<feature type="transmembrane region" description="Helical" evidence="5">
    <location>
        <begin position="7"/>
        <end position="25"/>
    </location>
</feature>
<feature type="domain" description="Major facilitator superfamily (MFS) profile" evidence="6">
    <location>
        <begin position="1"/>
        <end position="387"/>
    </location>
</feature>
<dbReference type="PRINTS" id="PR01035">
    <property type="entry name" value="TCRTETA"/>
</dbReference>
<dbReference type="AlphaFoldDB" id="A0A0G9KSA3"/>
<dbReference type="InterPro" id="IPR020846">
    <property type="entry name" value="MFS_dom"/>
</dbReference>
<dbReference type="InterPro" id="IPR036259">
    <property type="entry name" value="MFS_trans_sf"/>
</dbReference>
<feature type="transmembrane region" description="Helical" evidence="5">
    <location>
        <begin position="139"/>
        <end position="162"/>
    </location>
</feature>
<feature type="transmembrane region" description="Helical" evidence="5">
    <location>
        <begin position="168"/>
        <end position="188"/>
    </location>
</feature>
<evidence type="ECO:0000256" key="2">
    <source>
        <dbReference type="ARBA" id="ARBA00022692"/>
    </source>
</evidence>
<feature type="transmembrane region" description="Helical" evidence="5">
    <location>
        <begin position="365"/>
        <end position="384"/>
    </location>
</feature>
<keyword evidence="4 5" id="KW-0472">Membrane</keyword>
<proteinExistence type="predicted"/>
<comment type="caution">
    <text evidence="7">The sequence shown here is derived from an EMBL/GenBank/DDBJ whole genome shotgun (WGS) entry which is preliminary data.</text>
</comment>
<dbReference type="GO" id="GO:0022857">
    <property type="term" value="F:transmembrane transporter activity"/>
    <property type="evidence" value="ECO:0007669"/>
    <property type="project" value="InterPro"/>
</dbReference>
<dbReference type="GO" id="GO:0016020">
    <property type="term" value="C:membrane"/>
    <property type="evidence" value="ECO:0007669"/>
    <property type="project" value="UniProtKB-SubCell"/>
</dbReference>
<dbReference type="Proteomes" id="UP000035154">
    <property type="component" value="Unassembled WGS sequence"/>
</dbReference>
<dbReference type="PATRIC" id="fig|1447263.3.peg.1362"/>
<dbReference type="SUPFAM" id="SSF103473">
    <property type="entry name" value="MFS general substrate transporter"/>
    <property type="match status" value="1"/>
</dbReference>
<gene>
    <name evidence="7" type="ORF">AF80_06960</name>
</gene>
<dbReference type="Gene3D" id="1.20.1250.20">
    <property type="entry name" value="MFS general substrate transporter like domains"/>
    <property type="match status" value="1"/>
</dbReference>
<feature type="transmembrane region" description="Helical" evidence="5">
    <location>
        <begin position="37"/>
        <end position="57"/>
    </location>
</feature>